<accession>A0A1F6FH21</accession>
<dbReference type="InterPro" id="IPR006311">
    <property type="entry name" value="TAT_signal"/>
</dbReference>
<dbReference type="PROSITE" id="PS51318">
    <property type="entry name" value="TAT"/>
    <property type="match status" value="1"/>
</dbReference>
<gene>
    <name evidence="2" type="ORF">A3G90_03760</name>
</gene>
<evidence type="ECO:0000313" key="2">
    <source>
        <dbReference type="EMBL" id="OGG85146.1"/>
    </source>
</evidence>
<evidence type="ECO:0000313" key="3">
    <source>
        <dbReference type="Proteomes" id="UP000177325"/>
    </source>
</evidence>
<reference evidence="2 3" key="1">
    <citation type="journal article" date="2016" name="Nat. Commun.">
        <title>Thousands of microbial genomes shed light on interconnected biogeochemical processes in an aquifer system.</title>
        <authorList>
            <person name="Anantharaman K."/>
            <person name="Brown C.T."/>
            <person name="Hug L.A."/>
            <person name="Sharon I."/>
            <person name="Castelle C.J."/>
            <person name="Probst A.J."/>
            <person name="Thomas B.C."/>
            <person name="Singh A."/>
            <person name="Wilkins M.J."/>
            <person name="Karaoz U."/>
            <person name="Brodie E.L."/>
            <person name="Williams K.H."/>
            <person name="Hubbard S.S."/>
            <person name="Banfield J.F."/>
        </authorList>
    </citation>
    <scope>NUCLEOTIDE SEQUENCE [LARGE SCALE GENOMIC DNA]</scope>
</reference>
<dbReference type="AlphaFoldDB" id="A0A1F6FH21"/>
<protein>
    <submittedName>
        <fullName evidence="2">Uncharacterized protein</fullName>
    </submittedName>
</protein>
<evidence type="ECO:0000256" key="1">
    <source>
        <dbReference type="SAM" id="MobiDB-lite"/>
    </source>
</evidence>
<name>A0A1F6FH21_9BACT</name>
<organism evidence="2 3">
    <name type="scientific">Candidatus Kaiserbacteria bacterium RIFCSPLOWO2_12_FULL_45_26</name>
    <dbReference type="NCBI Taxonomy" id="1798525"/>
    <lineage>
        <taxon>Bacteria</taxon>
        <taxon>Candidatus Kaiseribacteriota</taxon>
    </lineage>
</organism>
<sequence length="168" mass="18164">MFGFEKRFGSKKADETAVQPVEESVGAAEDYNVDAGRRNFLRQGVAVAATAGMAAVGMTPESAEAAGKKPKIELSRNINLTEYDKAALGAKLASIVPKVRMVQIDLEHSEVKEYGVNEKLTAVIMRVLNDDGREFVTKGVGFGTVTDQAGVRKLLNFALEDLKEKVSE</sequence>
<dbReference type="Proteomes" id="UP000177325">
    <property type="component" value="Unassembled WGS sequence"/>
</dbReference>
<feature type="region of interest" description="Disordered" evidence="1">
    <location>
        <begin position="1"/>
        <end position="21"/>
    </location>
</feature>
<comment type="caution">
    <text evidence="2">The sequence shown here is derived from an EMBL/GenBank/DDBJ whole genome shotgun (WGS) entry which is preliminary data.</text>
</comment>
<feature type="compositionally biased region" description="Basic and acidic residues" evidence="1">
    <location>
        <begin position="1"/>
        <end position="15"/>
    </location>
</feature>
<proteinExistence type="predicted"/>
<dbReference type="EMBL" id="MFMM01000001">
    <property type="protein sequence ID" value="OGG85146.1"/>
    <property type="molecule type" value="Genomic_DNA"/>
</dbReference>